<protein>
    <recommendedName>
        <fullName evidence="4">Transmembrane protein</fullName>
    </recommendedName>
</protein>
<dbReference type="EMBL" id="MCHX01000035">
    <property type="protein sequence ID" value="OFJ52714.1"/>
    <property type="molecule type" value="Genomic_DNA"/>
</dbReference>
<keyword evidence="3" id="KW-1185">Reference proteome</keyword>
<organism evidence="2 3">
    <name type="scientific">Mycolicibacterium grossiae</name>
    <dbReference type="NCBI Taxonomy" id="1552759"/>
    <lineage>
        <taxon>Bacteria</taxon>
        <taxon>Bacillati</taxon>
        <taxon>Actinomycetota</taxon>
        <taxon>Actinomycetes</taxon>
        <taxon>Mycobacteriales</taxon>
        <taxon>Mycobacteriaceae</taxon>
        <taxon>Mycolicibacterium</taxon>
    </lineage>
</organism>
<proteinExistence type="predicted"/>
<sequence length="79" mass="8062">MSRRVRGIVELVLAVAAAVGCVLCWVAARSPELAPPVTADEPSRVVVAYDPTLISLALLLAAAAGVLAVAGVGALRTRR</sequence>
<keyword evidence="1" id="KW-1133">Transmembrane helix</keyword>
<comment type="caution">
    <text evidence="2">The sequence shown here is derived from an EMBL/GenBank/DDBJ whole genome shotgun (WGS) entry which is preliminary data.</text>
</comment>
<evidence type="ECO:0008006" key="4">
    <source>
        <dbReference type="Google" id="ProtNLM"/>
    </source>
</evidence>
<dbReference type="AlphaFoldDB" id="A0A1E8Q496"/>
<gene>
    <name evidence="2" type="ORF">BEL07_15860</name>
</gene>
<dbReference type="PROSITE" id="PS51257">
    <property type="entry name" value="PROKAR_LIPOPROTEIN"/>
    <property type="match status" value="1"/>
</dbReference>
<evidence type="ECO:0000256" key="1">
    <source>
        <dbReference type="SAM" id="Phobius"/>
    </source>
</evidence>
<keyword evidence="1" id="KW-0812">Transmembrane</keyword>
<accession>A0A1E8Q496</accession>
<name>A0A1E8Q496_9MYCO</name>
<evidence type="ECO:0000313" key="2">
    <source>
        <dbReference type="EMBL" id="OFJ52714.1"/>
    </source>
</evidence>
<keyword evidence="1" id="KW-0472">Membrane</keyword>
<reference evidence="2 3" key="1">
    <citation type="submission" date="2016-09" db="EMBL/GenBank/DDBJ databases">
        <title>genome sequence of Mycobacterium sp. 739 SCH.</title>
        <authorList>
            <person name="Greninger A.L."/>
            <person name="Qin X."/>
            <person name="Jerome K."/>
            <person name="Vora S."/>
            <person name="Quinn K."/>
        </authorList>
    </citation>
    <scope>NUCLEOTIDE SEQUENCE [LARGE SCALE GENOMIC DNA]</scope>
    <source>
        <strain evidence="2 3">SCH</strain>
    </source>
</reference>
<evidence type="ECO:0000313" key="3">
    <source>
        <dbReference type="Proteomes" id="UP000178953"/>
    </source>
</evidence>
<feature type="transmembrane region" description="Helical" evidence="1">
    <location>
        <begin position="53"/>
        <end position="75"/>
    </location>
</feature>
<dbReference type="Proteomes" id="UP000178953">
    <property type="component" value="Unassembled WGS sequence"/>
</dbReference>
<dbReference type="RefSeq" id="WP_070354076.1">
    <property type="nucleotide sequence ID" value="NZ_CP043474.1"/>
</dbReference>